<dbReference type="Gene3D" id="1.10.357.10">
    <property type="entry name" value="Tetracycline Repressor, domain 2"/>
    <property type="match status" value="1"/>
</dbReference>
<evidence type="ECO:0000256" key="2">
    <source>
        <dbReference type="PROSITE-ProRule" id="PRU00335"/>
    </source>
</evidence>
<dbReference type="InterPro" id="IPR009057">
    <property type="entry name" value="Homeodomain-like_sf"/>
</dbReference>
<dbReference type="Pfam" id="PF17939">
    <property type="entry name" value="TetR_C_30"/>
    <property type="match status" value="1"/>
</dbReference>
<dbReference type="GO" id="GO:0000976">
    <property type="term" value="F:transcription cis-regulatory region binding"/>
    <property type="evidence" value="ECO:0007669"/>
    <property type="project" value="TreeGrafter"/>
</dbReference>
<keyword evidence="5" id="KW-1185">Reference proteome</keyword>
<feature type="DNA-binding region" description="H-T-H motif" evidence="2">
    <location>
        <begin position="27"/>
        <end position="46"/>
    </location>
</feature>
<gene>
    <name evidence="4" type="ORF">SAMN05216233_102190</name>
</gene>
<dbReference type="PANTHER" id="PTHR30055">
    <property type="entry name" value="HTH-TYPE TRANSCRIPTIONAL REGULATOR RUTR"/>
    <property type="match status" value="1"/>
</dbReference>
<evidence type="ECO:0000256" key="1">
    <source>
        <dbReference type="ARBA" id="ARBA00023125"/>
    </source>
</evidence>
<dbReference type="PROSITE" id="PS50977">
    <property type="entry name" value="HTH_TETR_2"/>
    <property type="match status" value="1"/>
</dbReference>
<dbReference type="EMBL" id="FMUX01000002">
    <property type="protein sequence ID" value="SCX93542.1"/>
    <property type="molecule type" value="Genomic_DNA"/>
</dbReference>
<dbReference type="InterPro" id="IPR050109">
    <property type="entry name" value="HTH-type_TetR-like_transc_reg"/>
</dbReference>
<sequence>MAVEETKTNILDAAESFFAEMGFHATSLRQITERAGVNVASVNYHFGSKENLMDAVLRRRLEPLNVIRLARLEAVKAEAAEAGKTPSVRAVMVALINPTLRAVVQPEFGGFSMIMSRIFTEHKGAIMERVRPLIEPLLDRYLDVLYEALPNLPREEVALRLRMSLGAMQHAIHAVRGYQTDSGPMALTTALPEEVVVDSLIDFVTRGMEDL</sequence>
<dbReference type="PRINTS" id="PR00455">
    <property type="entry name" value="HTHTETR"/>
</dbReference>
<dbReference type="SUPFAM" id="SSF46689">
    <property type="entry name" value="Homeodomain-like"/>
    <property type="match status" value="1"/>
</dbReference>
<accession>A0A1G5BTL0</accession>
<dbReference type="InterPro" id="IPR023772">
    <property type="entry name" value="DNA-bd_HTH_TetR-type_CS"/>
</dbReference>
<evidence type="ECO:0000313" key="5">
    <source>
        <dbReference type="Proteomes" id="UP000198870"/>
    </source>
</evidence>
<organism evidence="4 5">
    <name type="scientific">Desulfoluna spongiiphila</name>
    <dbReference type="NCBI Taxonomy" id="419481"/>
    <lineage>
        <taxon>Bacteria</taxon>
        <taxon>Pseudomonadati</taxon>
        <taxon>Thermodesulfobacteriota</taxon>
        <taxon>Desulfobacteria</taxon>
        <taxon>Desulfobacterales</taxon>
        <taxon>Desulfolunaceae</taxon>
        <taxon>Desulfoluna</taxon>
    </lineage>
</organism>
<dbReference type="InterPro" id="IPR001647">
    <property type="entry name" value="HTH_TetR"/>
</dbReference>
<dbReference type="GO" id="GO:0003700">
    <property type="term" value="F:DNA-binding transcription factor activity"/>
    <property type="evidence" value="ECO:0007669"/>
    <property type="project" value="TreeGrafter"/>
</dbReference>
<dbReference type="Proteomes" id="UP000198870">
    <property type="component" value="Unassembled WGS sequence"/>
</dbReference>
<dbReference type="OrthoDB" id="9790413at2"/>
<reference evidence="4 5" key="1">
    <citation type="submission" date="2016-10" db="EMBL/GenBank/DDBJ databases">
        <authorList>
            <person name="de Groot N.N."/>
        </authorList>
    </citation>
    <scope>NUCLEOTIDE SEQUENCE [LARGE SCALE GENOMIC DNA]</scope>
    <source>
        <strain evidence="4 5">AA1</strain>
    </source>
</reference>
<dbReference type="RefSeq" id="WP_092208541.1">
    <property type="nucleotide sequence ID" value="NZ_FMUX01000002.1"/>
</dbReference>
<evidence type="ECO:0000259" key="3">
    <source>
        <dbReference type="PROSITE" id="PS50977"/>
    </source>
</evidence>
<dbReference type="AlphaFoldDB" id="A0A1G5BTL0"/>
<dbReference type="InterPro" id="IPR041586">
    <property type="entry name" value="PsrA_TetR_C"/>
</dbReference>
<dbReference type="Pfam" id="PF00440">
    <property type="entry name" value="TetR_N"/>
    <property type="match status" value="1"/>
</dbReference>
<dbReference type="PROSITE" id="PS01081">
    <property type="entry name" value="HTH_TETR_1"/>
    <property type="match status" value="1"/>
</dbReference>
<name>A0A1G5BTL0_9BACT</name>
<dbReference type="SUPFAM" id="SSF48498">
    <property type="entry name" value="Tetracyclin repressor-like, C-terminal domain"/>
    <property type="match status" value="1"/>
</dbReference>
<evidence type="ECO:0000313" key="4">
    <source>
        <dbReference type="EMBL" id="SCX93542.1"/>
    </source>
</evidence>
<proteinExistence type="predicted"/>
<protein>
    <submittedName>
        <fullName evidence="4">Transcriptional regulator, TetR family</fullName>
    </submittedName>
</protein>
<dbReference type="InterPro" id="IPR036271">
    <property type="entry name" value="Tet_transcr_reg_TetR-rel_C_sf"/>
</dbReference>
<dbReference type="PANTHER" id="PTHR30055:SF235">
    <property type="entry name" value="TRANSCRIPTIONAL REGULATORY PROTEIN"/>
    <property type="match status" value="1"/>
</dbReference>
<feature type="domain" description="HTH tetR-type" evidence="3">
    <location>
        <begin position="4"/>
        <end position="64"/>
    </location>
</feature>
<keyword evidence="1 2" id="KW-0238">DNA-binding</keyword>
<dbReference type="STRING" id="419481.SAMN05216233_102190"/>